<dbReference type="EMBL" id="JAHRHJ020000001">
    <property type="protein sequence ID" value="KAH9330662.1"/>
    <property type="molecule type" value="Genomic_DNA"/>
</dbReference>
<keyword evidence="5" id="KW-0788">Thiol protease</keyword>
<evidence type="ECO:0000313" key="9">
    <source>
        <dbReference type="Proteomes" id="UP000824469"/>
    </source>
</evidence>
<keyword evidence="3" id="KW-0833">Ubl conjugation pathway</keyword>
<dbReference type="GO" id="GO:0006508">
    <property type="term" value="P:proteolysis"/>
    <property type="evidence" value="ECO:0007669"/>
    <property type="project" value="UniProtKB-KW"/>
</dbReference>
<evidence type="ECO:0000256" key="3">
    <source>
        <dbReference type="ARBA" id="ARBA00022786"/>
    </source>
</evidence>
<evidence type="ECO:0000256" key="5">
    <source>
        <dbReference type="ARBA" id="ARBA00022807"/>
    </source>
</evidence>
<keyword evidence="2" id="KW-0645">Protease</keyword>
<dbReference type="OMA" id="VSCSKFF"/>
<evidence type="ECO:0008006" key="10">
    <source>
        <dbReference type="Google" id="ProtNLM"/>
    </source>
</evidence>
<reference evidence="8 9" key="1">
    <citation type="journal article" date="2021" name="Nat. Plants">
        <title>The Taxus genome provides insights into paclitaxel biosynthesis.</title>
        <authorList>
            <person name="Xiong X."/>
            <person name="Gou J."/>
            <person name="Liao Q."/>
            <person name="Li Y."/>
            <person name="Zhou Q."/>
            <person name="Bi G."/>
            <person name="Li C."/>
            <person name="Du R."/>
            <person name="Wang X."/>
            <person name="Sun T."/>
            <person name="Guo L."/>
            <person name="Liang H."/>
            <person name="Lu P."/>
            <person name="Wu Y."/>
            <person name="Zhang Z."/>
            <person name="Ro D.K."/>
            <person name="Shang Y."/>
            <person name="Huang S."/>
            <person name="Yan J."/>
        </authorList>
    </citation>
    <scope>NUCLEOTIDE SEQUENCE [LARGE SCALE GENOMIC DNA]</scope>
    <source>
        <strain evidence="8">Ta-2019</strain>
    </source>
</reference>
<protein>
    <recommendedName>
        <fullName evidence="10">Ufm1-specific protease 2</fullName>
    </recommendedName>
</protein>
<proteinExistence type="inferred from homology"/>
<dbReference type="InterPro" id="IPR012462">
    <property type="entry name" value="UFSP1/2_DUB_cat"/>
</dbReference>
<keyword evidence="4" id="KW-0378">Hydrolase</keyword>
<dbReference type="InterPro" id="IPR049387">
    <property type="entry name" value="UFSP2-like_2nd"/>
</dbReference>
<sequence length="504" mass="56191">DLQALLPRGLEVIGALFVSDTKSRDNALKAGDTFSKLRRYLPQMQNENSFVTGSTAINTDDIDYFICIKQKSFVIEKFECVIYEEKPAQLLWDDACLLSCQMSLSLPVYLSANKSSEEQFSLVVEEFAANLKGPRAVFQAEKATSQSEECLPVLVQCMELNDVALEYNFEPMKGNIGNWNARSLPCSSLCVTNKHVLSVSGVEIPEPIKITVLLYQSSHNLKACAPRVDYIPAKEDVRVIIVTVKLDTVCLASRELSLSDAVSKLLVPGLIDQLKAMRKAADTKTRKPKLSVYHFCPPGFLHPVTVIYDLSYGETETKQVEERKRLHARLKLPLDRPMIRAANALMLASTDAASGSSTSRRGTMRLTNVHTGLSSSGISGGQMSLIEGSYEYYHYLQDDLDDNGWGCAYRSLQTIISWFRLQQYTLVDVPSHRKIQETLVEIGDKESLFIGSREWIGAIELSFVLDKLLGVSCKILNVRSGAELPEKCRELALHFQTQGTPIMI</sequence>
<dbReference type="Proteomes" id="UP000824469">
    <property type="component" value="Unassembled WGS sequence"/>
</dbReference>
<keyword evidence="9" id="KW-1185">Reference proteome</keyword>
<evidence type="ECO:0000256" key="2">
    <source>
        <dbReference type="ARBA" id="ARBA00022670"/>
    </source>
</evidence>
<evidence type="ECO:0000256" key="4">
    <source>
        <dbReference type="ARBA" id="ARBA00022801"/>
    </source>
</evidence>
<feature type="domain" description="UFSP1/2/DUB catalytic" evidence="6">
    <location>
        <begin position="382"/>
        <end position="504"/>
    </location>
</feature>
<dbReference type="Pfam" id="PF20908">
    <property type="entry name" value="UfSP2_N"/>
    <property type="match status" value="1"/>
</dbReference>
<feature type="non-terminal residue" evidence="8">
    <location>
        <position position="1"/>
    </location>
</feature>
<evidence type="ECO:0000259" key="6">
    <source>
        <dbReference type="Pfam" id="PF07910"/>
    </source>
</evidence>
<name>A0AA38GZ89_TAXCH</name>
<dbReference type="PANTHER" id="PTHR48153:SF2">
    <property type="entry name" value="UFM1-SPECIFIC PROTEASE 2"/>
    <property type="match status" value="1"/>
</dbReference>
<organism evidence="8 9">
    <name type="scientific">Taxus chinensis</name>
    <name type="common">Chinese yew</name>
    <name type="synonym">Taxus wallichiana var. chinensis</name>
    <dbReference type="NCBI Taxonomy" id="29808"/>
    <lineage>
        <taxon>Eukaryota</taxon>
        <taxon>Viridiplantae</taxon>
        <taxon>Streptophyta</taxon>
        <taxon>Embryophyta</taxon>
        <taxon>Tracheophyta</taxon>
        <taxon>Spermatophyta</taxon>
        <taxon>Pinopsida</taxon>
        <taxon>Pinidae</taxon>
        <taxon>Conifers II</taxon>
        <taxon>Cupressales</taxon>
        <taxon>Taxaceae</taxon>
        <taxon>Taxus</taxon>
    </lineage>
</organism>
<evidence type="ECO:0000313" key="8">
    <source>
        <dbReference type="EMBL" id="KAH9330662.1"/>
    </source>
</evidence>
<dbReference type="Gene3D" id="3.90.70.130">
    <property type="match status" value="1"/>
</dbReference>
<dbReference type="GO" id="GO:0071567">
    <property type="term" value="F:deUFMylase activity"/>
    <property type="evidence" value="ECO:0007669"/>
    <property type="project" value="TreeGrafter"/>
</dbReference>
<dbReference type="Pfam" id="PF07910">
    <property type="entry name" value="Peptidase_C78"/>
    <property type="match status" value="1"/>
</dbReference>
<dbReference type="PANTHER" id="PTHR48153">
    <property type="entry name" value="UFM1-SPECIFIC PROTEASE 2"/>
    <property type="match status" value="1"/>
</dbReference>
<gene>
    <name evidence="8" type="ORF">KI387_002770</name>
</gene>
<dbReference type="AlphaFoldDB" id="A0AA38GZ89"/>
<comment type="caution">
    <text evidence="8">The sequence shown here is derived from an EMBL/GenBank/DDBJ whole genome shotgun (WGS) entry which is preliminary data.</text>
</comment>
<feature type="non-terminal residue" evidence="8">
    <location>
        <position position="504"/>
    </location>
</feature>
<feature type="domain" description="UFSP2 second" evidence="7">
    <location>
        <begin position="213"/>
        <end position="346"/>
    </location>
</feature>
<evidence type="ECO:0000259" key="7">
    <source>
        <dbReference type="Pfam" id="PF20908"/>
    </source>
</evidence>
<evidence type="ECO:0000256" key="1">
    <source>
        <dbReference type="ARBA" id="ARBA00008552"/>
    </source>
</evidence>
<accession>A0AA38GZ89</accession>
<comment type="similarity">
    <text evidence="1">Belongs to the peptidase C78 family.</text>
</comment>